<dbReference type="PANTHER" id="PTHR12202">
    <property type="entry name" value="ESF1 HOMOLOG"/>
    <property type="match status" value="1"/>
</dbReference>
<feature type="region of interest" description="Disordered" evidence="5">
    <location>
        <begin position="658"/>
        <end position="678"/>
    </location>
</feature>
<feature type="compositionally biased region" description="Acidic residues" evidence="5">
    <location>
        <begin position="177"/>
        <end position="187"/>
    </location>
</feature>
<feature type="region of interest" description="Disordered" evidence="5">
    <location>
        <begin position="732"/>
        <end position="756"/>
    </location>
</feature>
<keyword evidence="3" id="KW-0175">Coiled coil</keyword>
<accession>A0ABQ9HUR7</accession>
<dbReference type="Pfam" id="PF08159">
    <property type="entry name" value="NUC153"/>
    <property type="match status" value="1"/>
</dbReference>
<feature type="region of interest" description="Disordered" evidence="5">
    <location>
        <begin position="550"/>
        <end position="636"/>
    </location>
</feature>
<feature type="compositionally biased region" description="Basic and acidic residues" evidence="5">
    <location>
        <begin position="149"/>
        <end position="168"/>
    </location>
</feature>
<feature type="compositionally biased region" description="Basic and acidic residues" evidence="5">
    <location>
        <begin position="732"/>
        <end position="742"/>
    </location>
</feature>
<feature type="compositionally biased region" description="Basic and acidic residues" evidence="5">
    <location>
        <begin position="606"/>
        <end position="615"/>
    </location>
</feature>
<feature type="compositionally biased region" description="Acidic residues" evidence="5">
    <location>
        <begin position="480"/>
        <end position="489"/>
    </location>
</feature>
<protein>
    <recommendedName>
        <fullName evidence="10">ESF1-like protein</fullName>
    </recommendedName>
</protein>
<dbReference type="Pfam" id="PF25121">
    <property type="entry name" value="RRM_ESF1"/>
    <property type="match status" value="1"/>
</dbReference>
<name>A0ABQ9HUR7_9NEOP</name>
<evidence type="ECO:0000256" key="3">
    <source>
        <dbReference type="ARBA" id="ARBA00023054"/>
    </source>
</evidence>
<dbReference type="InterPro" id="IPR056750">
    <property type="entry name" value="RRM_ESF1"/>
</dbReference>
<feature type="region of interest" description="Disordered" evidence="5">
    <location>
        <begin position="322"/>
        <end position="352"/>
    </location>
</feature>
<proteinExistence type="inferred from homology"/>
<feature type="compositionally biased region" description="Basic residues" evidence="5">
    <location>
        <begin position="108"/>
        <end position="120"/>
    </location>
</feature>
<feature type="domain" description="ESF1 RRM" evidence="7">
    <location>
        <begin position="267"/>
        <end position="419"/>
    </location>
</feature>
<evidence type="ECO:0000256" key="1">
    <source>
        <dbReference type="ARBA" id="ARBA00004604"/>
    </source>
</evidence>
<evidence type="ECO:0000256" key="4">
    <source>
        <dbReference type="ARBA" id="ARBA00023242"/>
    </source>
</evidence>
<keyword evidence="4" id="KW-0539">Nucleus</keyword>
<reference evidence="8 9" key="1">
    <citation type="submission" date="2023-02" db="EMBL/GenBank/DDBJ databases">
        <title>LHISI_Scaffold_Assembly.</title>
        <authorList>
            <person name="Stuart O.P."/>
            <person name="Cleave R."/>
            <person name="Magrath M.J.L."/>
            <person name="Mikheyev A.S."/>
        </authorList>
    </citation>
    <scope>NUCLEOTIDE SEQUENCE [LARGE SCALE GENOMIC DNA]</scope>
    <source>
        <strain evidence="8">Daus_M_001</strain>
        <tissue evidence="8">Leg muscle</tissue>
    </source>
</reference>
<feature type="domain" description="NUC153" evidence="6">
    <location>
        <begin position="696"/>
        <end position="724"/>
    </location>
</feature>
<evidence type="ECO:0000256" key="2">
    <source>
        <dbReference type="ARBA" id="ARBA00009087"/>
    </source>
</evidence>
<organism evidence="8 9">
    <name type="scientific">Dryococelus australis</name>
    <dbReference type="NCBI Taxonomy" id="614101"/>
    <lineage>
        <taxon>Eukaryota</taxon>
        <taxon>Metazoa</taxon>
        <taxon>Ecdysozoa</taxon>
        <taxon>Arthropoda</taxon>
        <taxon>Hexapoda</taxon>
        <taxon>Insecta</taxon>
        <taxon>Pterygota</taxon>
        <taxon>Neoptera</taxon>
        <taxon>Polyneoptera</taxon>
        <taxon>Phasmatodea</taxon>
        <taxon>Verophasmatodea</taxon>
        <taxon>Anareolatae</taxon>
        <taxon>Phasmatidae</taxon>
        <taxon>Eurycanthinae</taxon>
        <taxon>Dryococelus</taxon>
    </lineage>
</organism>
<feature type="region of interest" description="Disordered" evidence="5">
    <location>
        <begin position="476"/>
        <end position="507"/>
    </location>
</feature>
<evidence type="ECO:0000259" key="6">
    <source>
        <dbReference type="Pfam" id="PF08159"/>
    </source>
</evidence>
<feature type="compositionally biased region" description="Acidic residues" evidence="5">
    <location>
        <begin position="585"/>
        <end position="602"/>
    </location>
</feature>
<sequence length="889" mass="102011">MDDILNDKRFSHIVSDPRYKRIPKLERKVKIDKRFESMFKDKQFQVKYTVDKRGRPVCSSTTEDLRRYYDISSDSQSDGEDDEEKVSKISPENRSARLLKKDINNSKVIKKAPRKNKLLHKTSGYSENDDHYTSDNIIRAKTVQGFKITEIKKGKHKPETSSEEEHLSQSESADGSGDSEERIDDGSDSIQLGREEKLQVKDKAKAKLQDLNVDYARGEGLLTSSSSDDDSDEGKLVQFQIFAKSEDELDHGWGELDQEAEQTDEATHRLALCNMDWDRIKASDLMVLFNSFLPQNRLIKSIAIYPSEYGLERLKEEEIHGPPELTGKAASGDHDGSGGSSQEEAENEEGRDYHMEKLRQYQLNRLKYFYAVIDCDSDATANKLYTECDGLEYESSAARLDLRFIPDDMTFDHEPREVCDSLPELSKYQPRFFTTTALQQSKVELTWDETNPERTEIAQKVMSGDVNQAELRTYLATSSSEDEDGEQEIDQLRDNESDDDAEKIDPISKYKSILKGIEEEEERKKNRDVEMEVSWGIGLKDKAEELAKKKMKEKEELTPFQQYLEKRKDKRKQKKLIKKERIAEENEENPYSDDDIPSDIDLSDPYFREEFENVPRKTKIQKNKKETEEDEETNNNKAELELLLLDKPESKNHFNFKAIQEQEMENKKKKKKKRKLKKAAAVDVPSNTDFEVDVNDERFSALFSSHHFNIDPADPRYHSTKGMELLRAEKLKRRQNEDDHANEPPGKAAKSASVTMKKDSDVTSLVKKVRNQTKFLNRDIYEHSTSYCHCTRKTSPASNRAAGKCEWDIKLENNSADSGNANVSDSTTHKNLSTELKQNWCNNLLCTGQGTRILTSVMSNALATMNALKVPKSKPKPGIVEYARTAVKT</sequence>
<comment type="caution">
    <text evidence="8">The sequence shown here is derived from an EMBL/GenBank/DDBJ whole genome shotgun (WGS) entry which is preliminary data.</text>
</comment>
<evidence type="ECO:0000259" key="7">
    <source>
        <dbReference type="Pfam" id="PF25121"/>
    </source>
</evidence>
<evidence type="ECO:0008006" key="10">
    <source>
        <dbReference type="Google" id="ProtNLM"/>
    </source>
</evidence>
<comment type="similarity">
    <text evidence="2">Belongs to the ESF1 family.</text>
</comment>
<dbReference type="InterPro" id="IPR012580">
    <property type="entry name" value="NUC153"/>
</dbReference>
<dbReference type="Proteomes" id="UP001159363">
    <property type="component" value="Chromosome 3"/>
</dbReference>
<dbReference type="EMBL" id="JARBHB010000003">
    <property type="protein sequence ID" value="KAJ8888133.1"/>
    <property type="molecule type" value="Genomic_DNA"/>
</dbReference>
<feature type="compositionally biased region" description="Basic residues" evidence="5">
    <location>
        <begin position="667"/>
        <end position="678"/>
    </location>
</feature>
<keyword evidence="9" id="KW-1185">Reference proteome</keyword>
<evidence type="ECO:0000313" key="8">
    <source>
        <dbReference type="EMBL" id="KAJ8888133.1"/>
    </source>
</evidence>
<evidence type="ECO:0000313" key="9">
    <source>
        <dbReference type="Proteomes" id="UP001159363"/>
    </source>
</evidence>
<evidence type="ECO:0000256" key="5">
    <source>
        <dbReference type="SAM" id="MobiDB-lite"/>
    </source>
</evidence>
<dbReference type="PANTHER" id="PTHR12202:SF0">
    <property type="entry name" value="ESF1 HOMOLOG"/>
    <property type="match status" value="1"/>
</dbReference>
<comment type="subcellular location">
    <subcellularLocation>
        <location evidence="1">Nucleus</location>
        <location evidence="1">Nucleolus</location>
    </subcellularLocation>
</comment>
<feature type="region of interest" description="Disordered" evidence="5">
    <location>
        <begin position="69"/>
        <end position="132"/>
    </location>
</feature>
<gene>
    <name evidence="8" type="ORF">PR048_007620</name>
</gene>
<feature type="compositionally biased region" description="Basic residues" evidence="5">
    <location>
        <begin position="568"/>
        <end position="578"/>
    </location>
</feature>
<dbReference type="InterPro" id="IPR039754">
    <property type="entry name" value="Esf1"/>
</dbReference>
<feature type="region of interest" description="Disordered" evidence="5">
    <location>
        <begin position="149"/>
        <end position="196"/>
    </location>
</feature>